<evidence type="ECO:0000313" key="6">
    <source>
        <dbReference type="Proteomes" id="UP000509367"/>
    </source>
</evidence>
<dbReference type="Gene3D" id="1.25.40.10">
    <property type="entry name" value="Tetratricopeptide repeat domain"/>
    <property type="match status" value="1"/>
</dbReference>
<dbReference type="Proteomes" id="UP000509367">
    <property type="component" value="Chromosome"/>
</dbReference>
<keyword evidence="2 3" id="KW-0802">TPR repeat</keyword>
<evidence type="ECO:0000256" key="4">
    <source>
        <dbReference type="SAM" id="SignalP"/>
    </source>
</evidence>
<dbReference type="KEGG" id="orm:HTY61_19055"/>
<evidence type="ECO:0000256" key="2">
    <source>
        <dbReference type="ARBA" id="ARBA00022803"/>
    </source>
</evidence>
<evidence type="ECO:0000313" key="5">
    <source>
        <dbReference type="EMBL" id="QKV20400.1"/>
    </source>
</evidence>
<dbReference type="SUPFAM" id="SSF48452">
    <property type="entry name" value="TPR-like"/>
    <property type="match status" value="1"/>
</dbReference>
<organism evidence="5 6">
    <name type="scientific">Oricola thermophila</name>
    <dbReference type="NCBI Taxonomy" id="2742145"/>
    <lineage>
        <taxon>Bacteria</taxon>
        <taxon>Pseudomonadati</taxon>
        <taxon>Pseudomonadota</taxon>
        <taxon>Alphaproteobacteria</taxon>
        <taxon>Hyphomicrobiales</taxon>
        <taxon>Ahrensiaceae</taxon>
        <taxon>Oricola</taxon>
    </lineage>
</organism>
<protein>
    <submittedName>
        <fullName evidence="5">Tetratricopeptide repeat protein</fullName>
    </submittedName>
</protein>
<dbReference type="Pfam" id="PF07719">
    <property type="entry name" value="TPR_2"/>
    <property type="match status" value="1"/>
</dbReference>
<evidence type="ECO:0000256" key="1">
    <source>
        <dbReference type="ARBA" id="ARBA00022737"/>
    </source>
</evidence>
<feature type="chain" id="PRO_5026924323" evidence="4">
    <location>
        <begin position="23"/>
        <end position="217"/>
    </location>
</feature>
<dbReference type="InterPro" id="IPR013105">
    <property type="entry name" value="TPR_2"/>
</dbReference>
<accession>A0A6N1VHN0</accession>
<dbReference type="EMBL" id="CP054836">
    <property type="protein sequence ID" value="QKV20400.1"/>
    <property type="molecule type" value="Genomic_DNA"/>
</dbReference>
<keyword evidence="6" id="KW-1185">Reference proteome</keyword>
<feature type="repeat" description="TPR" evidence="3">
    <location>
        <begin position="131"/>
        <end position="164"/>
    </location>
</feature>
<reference evidence="5 6" key="1">
    <citation type="submission" date="2020-06" db="EMBL/GenBank/DDBJ databases">
        <title>Oricola thermophila sp. nov. isolated from a tidal sediments.</title>
        <authorList>
            <person name="Kwon K.K."/>
            <person name="Yang S.-H."/>
            <person name="Park M.-J."/>
        </authorList>
    </citation>
    <scope>NUCLEOTIDE SEQUENCE [LARGE SCALE GENOMIC DNA]</scope>
    <source>
        <strain evidence="5 6">MEBiC13590</strain>
    </source>
</reference>
<dbReference type="PROSITE" id="PS50005">
    <property type="entry name" value="TPR"/>
    <property type="match status" value="1"/>
</dbReference>
<keyword evidence="4" id="KW-0732">Signal</keyword>
<sequence>MQTFLRLVTITALSLAMPIAHAQEFGDPEPGAPLPVPEENLVAPPPVYEDVPLASDKGTARIDELFGELKKARDRRHAAAIAESIWNEWYRSGSATIDLFMTWANDAFEEKKYNVALDFLDQVVIRAPDFAEGWNRRATVHYAMDNFAKSMTDIRKALELEPRHFGALAGMATILERTGRKEAALKAWERALDVYPAMQSAQEAVIRLSDELAADPA</sequence>
<dbReference type="InterPro" id="IPR019734">
    <property type="entry name" value="TPR_rpt"/>
</dbReference>
<gene>
    <name evidence="5" type="ORF">HTY61_19055</name>
</gene>
<dbReference type="InterPro" id="IPR011990">
    <property type="entry name" value="TPR-like_helical_dom_sf"/>
</dbReference>
<evidence type="ECO:0000256" key="3">
    <source>
        <dbReference type="PROSITE-ProRule" id="PRU00339"/>
    </source>
</evidence>
<name>A0A6N1VHN0_9HYPH</name>
<dbReference type="AlphaFoldDB" id="A0A6N1VHN0"/>
<proteinExistence type="predicted"/>
<feature type="signal peptide" evidence="4">
    <location>
        <begin position="1"/>
        <end position="22"/>
    </location>
</feature>
<keyword evidence="1" id="KW-0677">Repeat</keyword>
<dbReference type="SMART" id="SM00028">
    <property type="entry name" value="TPR"/>
    <property type="match status" value="3"/>
</dbReference>